<evidence type="ECO:0000313" key="2">
    <source>
        <dbReference type="EMBL" id="RYT80132.1"/>
    </source>
</evidence>
<protein>
    <recommendedName>
        <fullName evidence="4">O-antigen ligase domain-containing protein</fullName>
    </recommendedName>
</protein>
<reference evidence="2 3" key="1">
    <citation type="journal article" date="2019" name="Science, e1252229">
        <title>Invertible promoters mediate bacterial phase variation, antibiotic resistance, and host adaptation in the gut.</title>
        <authorList>
            <person name="Jiang X."/>
            <person name="Hall A.B."/>
            <person name="Arthur T.D."/>
            <person name="Plichta D.R."/>
            <person name="Covington C.T."/>
            <person name="Poyet M."/>
            <person name="Crothers J."/>
            <person name="Moses P.L."/>
            <person name="Tolonen A.C."/>
            <person name="Vlamakis H."/>
            <person name="Alm E.J."/>
            <person name="Xavier R.J."/>
        </authorList>
    </citation>
    <scope>NUCLEOTIDE SEQUENCE [LARGE SCALE GENOMIC DNA]</scope>
    <source>
        <strain evidence="3">bf_0095</strain>
    </source>
</reference>
<organism evidence="2 3">
    <name type="scientific">Bacteroides intestinalis</name>
    <dbReference type="NCBI Taxonomy" id="329854"/>
    <lineage>
        <taxon>Bacteria</taxon>
        <taxon>Pseudomonadati</taxon>
        <taxon>Bacteroidota</taxon>
        <taxon>Bacteroidia</taxon>
        <taxon>Bacteroidales</taxon>
        <taxon>Bacteroidaceae</taxon>
        <taxon>Bacteroides</taxon>
    </lineage>
</organism>
<keyword evidence="1" id="KW-0812">Transmembrane</keyword>
<feature type="transmembrane region" description="Helical" evidence="1">
    <location>
        <begin position="198"/>
        <end position="226"/>
    </location>
</feature>
<dbReference type="Proteomes" id="UP000291191">
    <property type="component" value="Unassembled WGS sequence"/>
</dbReference>
<sequence length="407" mass="47122">MISLNKFTRIIGLVFLYIILYLYIYNPYINILGVASVRLFYPIVFCAFFFMKAFSTVVKKTLKLDVLVLFLILLFVSVRGIFGGELSWLNRAISLFIDGYIVSAFIIVLFKKYFKDKNLADILYFNSMIAAIISFVCLLNPNFNDFVRSNFSSINQDFNFLAFRGYGLSAGLTFDYGMIQGLALSYCLFQKSKKSLLLIPLFLVSILFNARTGIVIPALVLFYLLFIRLKIRYWMLAGILYVAFMFIITTDFFYENLRTFMWLEKGFEEITDSSNSATFDTLDKMVIWPSSIEGWIWGTGEDLFNNRYGRNSDIGYILQLNYGGLLLCFFILSWLLVILFRVKKYANKQYFIVVFFVVFAIVLGNYKGDIFSSNILTRVLLLLYVYSVYGSCIYMKRSLISSTIVHT</sequence>
<proteinExistence type="predicted"/>
<comment type="caution">
    <text evidence="2">The sequence shown here is derived from an EMBL/GenBank/DDBJ whole genome shotgun (WGS) entry which is preliminary data.</text>
</comment>
<keyword evidence="3" id="KW-1185">Reference proteome</keyword>
<dbReference type="AlphaFoldDB" id="A0A4Q5HFT3"/>
<feature type="transmembrane region" description="Helical" evidence="1">
    <location>
        <begin position="322"/>
        <end position="342"/>
    </location>
</feature>
<dbReference type="EMBL" id="RCXO01000013">
    <property type="protein sequence ID" value="RYT80132.1"/>
    <property type="molecule type" value="Genomic_DNA"/>
</dbReference>
<feature type="transmembrane region" description="Helical" evidence="1">
    <location>
        <begin position="88"/>
        <end position="110"/>
    </location>
</feature>
<evidence type="ECO:0000313" key="3">
    <source>
        <dbReference type="Proteomes" id="UP000291191"/>
    </source>
</evidence>
<feature type="transmembrane region" description="Helical" evidence="1">
    <location>
        <begin position="31"/>
        <end position="50"/>
    </location>
</feature>
<feature type="transmembrane region" description="Helical" evidence="1">
    <location>
        <begin position="349"/>
        <end position="366"/>
    </location>
</feature>
<feature type="transmembrane region" description="Helical" evidence="1">
    <location>
        <begin position="62"/>
        <end position="82"/>
    </location>
</feature>
<keyword evidence="1" id="KW-0472">Membrane</keyword>
<feature type="transmembrane region" description="Helical" evidence="1">
    <location>
        <begin position="378"/>
        <end position="395"/>
    </location>
</feature>
<name>A0A4Q5HFT3_9BACE</name>
<keyword evidence="1" id="KW-1133">Transmembrane helix</keyword>
<gene>
    <name evidence="2" type="ORF">EAJ06_11265</name>
</gene>
<feature type="transmembrane region" description="Helical" evidence="1">
    <location>
        <begin position="233"/>
        <end position="254"/>
    </location>
</feature>
<accession>A0A4Q5HFT3</accession>
<feature type="transmembrane region" description="Helical" evidence="1">
    <location>
        <begin position="122"/>
        <end position="143"/>
    </location>
</feature>
<evidence type="ECO:0000256" key="1">
    <source>
        <dbReference type="SAM" id="Phobius"/>
    </source>
</evidence>
<evidence type="ECO:0008006" key="4">
    <source>
        <dbReference type="Google" id="ProtNLM"/>
    </source>
</evidence>
<feature type="transmembrane region" description="Helical" evidence="1">
    <location>
        <begin position="7"/>
        <end position="25"/>
    </location>
</feature>